<feature type="domain" description="N-acetyltransferase" evidence="1">
    <location>
        <begin position="1"/>
        <end position="159"/>
    </location>
</feature>
<protein>
    <submittedName>
        <fullName evidence="2">Acetyltransferase</fullName>
    </submittedName>
</protein>
<gene>
    <name evidence="2" type="ORF">SMD11_2864</name>
</gene>
<evidence type="ECO:0000259" key="1">
    <source>
        <dbReference type="PROSITE" id="PS51186"/>
    </source>
</evidence>
<dbReference type="PROSITE" id="PS51186">
    <property type="entry name" value="GNAT"/>
    <property type="match status" value="1"/>
</dbReference>
<dbReference type="CDD" id="cd04301">
    <property type="entry name" value="NAT_SF"/>
    <property type="match status" value="1"/>
</dbReference>
<dbReference type="Pfam" id="PF13527">
    <property type="entry name" value="Acetyltransf_9"/>
    <property type="match status" value="1"/>
</dbReference>
<dbReference type="GO" id="GO:0016747">
    <property type="term" value="F:acyltransferase activity, transferring groups other than amino-acyl groups"/>
    <property type="evidence" value="ECO:0007669"/>
    <property type="project" value="InterPro"/>
</dbReference>
<sequence>MRILTFAEEDVPAELRTRADALREQTWPGAGPHDPALRPVTMLLVSPEGDVPAALDILTKRIAHGGRRYRAAGLSAVVTDAAHQGRGYGRRLVAAAREAIGESGADLGLFTCDRPLRGFYERAGWDVLEGAVLVGGTPRDPFPSDGPGFDKVTMAGFFTERAKRDAGAFRHSRVELYPGEIDRLW</sequence>
<proteinExistence type="predicted"/>
<organism evidence="2 3">
    <name type="scientific">Streptomyces albireticuli</name>
    <dbReference type="NCBI Taxonomy" id="1940"/>
    <lineage>
        <taxon>Bacteria</taxon>
        <taxon>Bacillati</taxon>
        <taxon>Actinomycetota</taxon>
        <taxon>Actinomycetes</taxon>
        <taxon>Kitasatosporales</taxon>
        <taxon>Streptomycetaceae</taxon>
        <taxon>Streptomyces</taxon>
    </lineage>
</organism>
<dbReference type="InterPro" id="IPR000182">
    <property type="entry name" value="GNAT_dom"/>
</dbReference>
<name>A0A1Z2L2F9_9ACTN</name>
<dbReference type="EMBL" id="CP021744">
    <property type="protein sequence ID" value="ARZ68512.1"/>
    <property type="molecule type" value="Genomic_DNA"/>
</dbReference>
<dbReference type="Gene3D" id="3.40.630.30">
    <property type="match status" value="1"/>
</dbReference>
<dbReference type="AlphaFoldDB" id="A0A1Z2L2F9"/>
<dbReference type="RefSeq" id="WP_087926799.1">
    <property type="nucleotide sequence ID" value="NZ_CP021744.1"/>
</dbReference>
<dbReference type="Proteomes" id="UP000195755">
    <property type="component" value="Chromosome"/>
</dbReference>
<dbReference type="OrthoDB" id="7017613at2"/>
<accession>A0A1Z2L2F9</accession>
<dbReference type="KEGG" id="salj:SMD11_2864"/>
<evidence type="ECO:0000313" key="2">
    <source>
        <dbReference type="EMBL" id="ARZ68512.1"/>
    </source>
</evidence>
<dbReference type="SUPFAM" id="SSF55729">
    <property type="entry name" value="Acyl-CoA N-acyltransferases (Nat)"/>
    <property type="match status" value="1"/>
</dbReference>
<dbReference type="InterPro" id="IPR016181">
    <property type="entry name" value="Acyl_CoA_acyltransferase"/>
</dbReference>
<keyword evidence="2" id="KW-0808">Transferase</keyword>
<evidence type="ECO:0000313" key="3">
    <source>
        <dbReference type="Proteomes" id="UP000195755"/>
    </source>
</evidence>
<reference evidence="2 3" key="1">
    <citation type="submission" date="2017-06" db="EMBL/GenBank/DDBJ databases">
        <title>Streptomyces albireticuli Genome sequencing and assembly.</title>
        <authorList>
            <person name="Wang Y."/>
            <person name="Du B."/>
            <person name="Ding Y."/>
            <person name="Liu H."/>
            <person name="Hou Q."/>
            <person name="Liu K."/>
            <person name="Yao L."/>
            <person name="Wang C."/>
        </authorList>
    </citation>
    <scope>NUCLEOTIDE SEQUENCE [LARGE SCALE GENOMIC DNA]</scope>
    <source>
        <strain evidence="2 3">MDJK11</strain>
    </source>
</reference>